<dbReference type="SUPFAM" id="SSF48452">
    <property type="entry name" value="TPR-like"/>
    <property type="match status" value="2"/>
</dbReference>
<dbReference type="Gene3D" id="1.25.40.10">
    <property type="entry name" value="Tetratricopeptide repeat domain"/>
    <property type="match status" value="2"/>
</dbReference>
<dbReference type="SMART" id="SM00530">
    <property type="entry name" value="HTH_XRE"/>
    <property type="match status" value="1"/>
</dbReference>
<dbReference type="EMBL" id="CP101637">
    <property type="protein sequence ID" value="WMT80831.1"/>
    <property type="molecule type" value="Genomic_DNA"/>
</dbReference>
<dbReference type="PROSITE" id="PS50943">
    <property type="entry name" value="HTH_CROC1"/>
    <property type="match status" value="1"/>
</dbReference>
<sequence length="425" mass="50560">MKFDFRKRRRALGYSIKKLSKKSGVSESTIKNIESKKRVARKETFELITKALNWVIDYEEYCEYIYSINKKHIKNGQTCESNEEIDKKIKLQKANELYKANKYEEALNIYLSFSNIFEQDGNYLFTCALLYQLLNEYEKSIEYCDKLRNYKKYKFYALILKGECLGQLGKNKEALKTFEKALEVKNSGSANYYNYPFDEISNNLRDSIEYYHKYIEILPNLTSDYSNIAICYAKQFKEKKDINRFIKSIEQNDNRYEALSNIFIDLDIGEKAEELKFYYNEFFRVHCDKIFDEKNLKKDITYVGYTTLASYTGSLDYPTMVKVYANKNQYLEDMEKIKEHISFLQYKDKSIYFTADYVKVNVVSLEKNTLIEIVFGEFVILEVNTYGKDLDTFKELYEKYNQFRIQLECEGEVFAMDCLNNISFK</sequence>
<feature type="repeat" description="TPR" evidence="1">
    <location>
        <begin position="155"/>
        <end position="188"/>
    </location>
</feature>
<evidence type="ECO:0000313" key="4">
    <source>
        <dbReference type="Proteomes" id="UP001235030"/>
    </source>
</evidence>
<evidence type="ECO:0000259" key="2">
    <source>
        <dbReference type="PROSITE" id="PS50943"/>
    </source>
</evidence>
<evidence type="ECO:0000256" key="1">
    <source>
        <dbReference type="PROSITE-ProRule" id="PRU00339"/>
    </source>
</evidence>
<dbReference type="Gene3D" id="1.10.260.40">
    <property type="entry name" value="lambda repressor-like DNA-binding domains"/>
    <property type="match status" value="1"/>
</dbReference>
<organism evidence="3 4">
    <name type="scientific">Terrisporobacter mayombei</name>
    <dbReference type="NCBI Taxonomy" id="1541"/>
    <lineage>
        <taxon>Bacteria</taxon>
        <taxon>Bacillati</taxon>
        <taxon>Bacillota</taxon>
        <taxon>Clostridia</taxon>
        <taxon>Peptostreptococcales</taxon>
        <taxon>Peptostreptococcaceae</taxon>
        <taxon>Terrisporobacter</taxon>
    </lineage>
</organism>
<dbReference type="Proteomes" id="UP001235030">
    <property type="component" value="Chromosome"/>
</dbReference>
<dbReference type="Pfam" id="PF01381">
    <property type="entry name" value="HTH_3"/>
    <property type="match status" value="1"/>
</dbReference>
<gene>
    <name evidence="3" type="ORF">TEMA_11530</name>
</gene>
<dbReference type="CDD" id="cd00093">
    <property type="entry name" value="HTH_XRE"/>
    <property type="match status" value="1"/>
</dbReference>
<proteinExistence type="predicted"/>
<name>A0ABY9Q0V4_9FIRM</name>
<dbReference type="SUPFAM" id="SSF47413">
    <property type="entry name" value="lambda repressor-like DNA-binding domains"/>
    <property type="match status" value="1"/>
</dbReference>
<accession>A0ABY9Q0V4</accession>
<dbReference type="RefSeq" id="WP_228103025.1">
    <property type="nucleotide sequence ID" value="NZ_CP101637.1"/>
</dbReference>
<dbReference type="InterPro" id="IPR010982">
    <property type="entry name" value="Lambda_DNA-bd_dom_sf"/>
</dbReference>
<dbReference type="InterPro" id="IPR011990">
    <property type="entry name" value="TPR-like_helical_dom_sf"/>
</dbReference>
<dbReference type="SMART" id="SM00028">
    <property type="entry name" value="TPR"/>
    <property type="match status" value="4"/>
</dbReference>
<evidence type="ECO:0000313" key="3">
    <source>
        <dbReference type="EMBL" id="WMT80831.1"/>
    </source>
</evidence>
<reference evidence="3 4" key="1">
    <citation type="submission" date="2022-07" db="EMBL/GenBank/DDBJ databases">
        <title>Genome sequence of Terrisporobacter mayombei DSM6539.</title>
        <authorList>
            <person name="Boeer T."/>
            <person name="Bengelsdorf F.R."/>
            <person name="Daniel R."/>
            <person name="Poehlein A."/>
        </authorList>
    </citation>
    <scope>NUCLEOTIDE SEQUENCE [LARGE SCALE GENOMIC DNA]</scope>
    <source>
        <strain evidence="3 4">DSM 6539</strain>
    </source>
</reference>
<keyword evidence="1" id="KW-0802">TPR repeat</keyword>
<protein>
    <recommendedName>
        <fullName evidence="2">HTH cro/C1-type domain-containing protein</fullName>
    </recommendedName>
</protein>
<dbReference type="InterPro" id="IPR019734">
    <property type="entry name" value="TPR_rpt"/>
</dbReference>
<dbReference type="InterPro" id="IPR001387">
    <property type="entry name" value="Cro/C1-type_HTH"/>
</dbReference>
<keyword evidence="4" id="KW-1185">Reference proteome</keyword>
<dbReference type="PROSITE" id="PS50005">
    <property type="entry name" value="TPR"/>
    <property type="match status" value="1"/>
</dbReference>
<feature type="domain" description="HTH cro/C1-type" evidence="2">
    <location>
        <begin position="5"/>
        <end position="61"/>
    </location>
</feature>